<evidence type="ECO:0000313" key="2">
    <source>
        <dbReference type="EMBL" id="CEK97589.1"/>
    </source>
</evidence>
<name>A0A0B7BWL1_9EUPU</name>
<gene>
    <name evidence="2" type="primary">ORF216286</name>
</gene>
<evidence type="ECO:0000256" key="1">
    <source>
        <dbReference type="SAM" id="MobiDB-lite"/>
    </source>
</evidence>
<protein>
    <submittedName>
        <fullName evidence="2">Uncharacterized protein</fullName>
    </submittedName>
</protein>
<feature type="non-terminal residue" evidence="2">
    <location>
        <position position="123"/>
    </location>
</feature>
<sequence>EYEDFVREMSPKNDIPIGNLTPGLGSAILSGNLATPQKRKDVFVFSNEKTDDTNINDNNNEDKKGNDNETRRGGKSEEGEKNTEPTTPIKKPRLVRTSTAQDEEEFIRFNPGLRRSSSYSLHD</sequence>
<reference evidence="2" key="1">
    <citation type="submission" date="2014-12" db="EMBL/GenBank/DDBJ databases">
        <title>Insight into the proteome of Arion vulgaris.</title>
        <authorList>
            <person name="Aradska J."/>
            <person name="Bulat T."/>
            <person name="Smidak R."/>
            <person name="Sarate P."/>
            <person name="Gangsoo J."/>
            <person name="Sialana F."/>
            <person name="Bilban M."/>
            <person name="Lubec G."/>
        </authorList>
    </citation>
    <scope>NUCLEOTIDE SEQUENCE</scope>
    <source>
        <tissue evidence="2">Skin</tissue>
    </source>
</reference>
<organism evidence="2">
    <name type="scientific">Arion vulgaris</name>
    <dbReference type="NCBI Taxonomy" id="1028688"/>
    <lineage>
        <taxon>Eukaryota</taxon>
        <taxon>Metazoa</taxon>
        <taxon>Spiralia</taxon>
        <taxon>Lophotrochozoa</taxon>
        <taxon>Mollusca</taxon>
        <taxon>Gastropoda</taxon>
        <taxon>Heterobranchia</taxon>
        <taxon>Euthyneura</taxon>
        <taxon>Panpulmonata</taxon>
        <taxon>Eupulmonata</taxon>
        <taxon>Stylommatophora</taxon>
        <taxon>Helicina</taxon>
        <taxon>Arionoidea</taxon>
        <taxon>Arionidae</taxon>
        <taxon>Arion</taxon>
    </lineage>
</organism>
<proteinExistence type="predicted"/>
<accession>A0A0B7BWL1</accession>
<feature type="non-terminal residue" evidence="2">
    <location>
        <position position="1"/>
    </location>
</feature>
<dbReference type="EMBL" id="HACG01050724">
    <property type="protein sequence ID" value="CEK97589.1"/>
    <property type="molecule type" value="Transcribed_RNA"/>
</dbReference>
<feature type="region of interest" description="Disordered" evidence="1">
    <location>
        <begin position="45"/>
        <end position="123"/>
    </location>
</feature>
<dbReference type="AlphaFoldDB" id="A0A0B7BWL1"/>
<feature type="compositionally biased region" description="Basic and acidic residues" evidence="1">
    <location>
        <begin position="60"/>
        <end position="83"/>
    </location>
</feature>